<organism evidence="7 8">
    <name type="scientific">Acrocarpospora phusangensis</name>
    <dbReference type="NCBI Taxonomy" id="1070424"/>
    <lineage>
        <taxon>Bacteria</taxon>
        <taxon>Bacillati</taxon>
        <taxon>Actinomycetota</taxon>
        <taxon>Actinomycetes</taxon>
        <taxon>Streptosporangiales</taxon>
        <taxon>Streptosporangiaceae</taxon>
        <taxon>Acrocarpospora</taxon>
    </lineage>
</organism>
<dbReference type="GO" id="GO:0042803">
    <property type="term" value="F:protein homodimerization activity"/>
    <property type="evidence" value="ECO:0007669"/>
    <property type="project" value="InterPro"/>
</dbReference>
<comment type="caution">
    <text evidence="7">The sequence shown here is derived from an EMBL/GenBank/DDBJ whole genome shotgun (WGS) entry which is preliminary data.</text>
</comment>
<dbReference type="InterPro" id="IPR000740">
    <property type="entry name" value="GrpE"/>
</dbReference>
<dbReference type="PANTHER" id="PTHR21237:SF40">
    <property type="entry name" value="CELL CYCLE AND APOPTOSIS REGULATOR PROTEIN 2"/>
    <property type="match status" value="1"/>
</dbReference>
<keyword evidence="3 4" id="KW-0346">Stress response</keyword>
<dbReference type="Pfam" id="PF01025">
    <property type="entry name" value="GrpE"/>
    <property type="match status" value="1"/>
</dbReference>
<proteinExistence type="inferred from homology"/>
<dbReference type="GO" id="GO:0005737">
    <property type="term" value="C:cytoplasm"/>
    <property type="evidence" value="ECO:0007669"/>
    <property type="project" value="UniProtKB-SubCell"/>
</dbReference>
<dbReference type="GO" id="GO:0051082">
    <property type="term" value="F:unfolded protein binding"/>
    <property type="evidence" value="ECO:0007669"/>
    <property type="project" value="TreeGrafter"/>
</dbReference>
<dbReference type="Gene3D" id="3.90.20.20">
    <property type="match status" value="1"/>
</dbReference>
<name>A0A919UN12_9ACTN</name>
<evidence type="ECO:0000256" key="5">
    <source>
        <dbReference type="RuleBase" id="RU004478"/>
    </source>
</evidence>
<dbReference type="InterPro" id="IPR009012">
    <property type="entry name" value="GrpE_head"/>
</dbReference>
<dbReference type="PANTHER" id="PTHR21237">
    <property type="entry name" value="GRPE PROTEIN"/>
    <property type="match status" value="1"/>
</dbReference>
<dbReference type="RefSeq" id="WP_204040646.1">
    <property type="nucleotide sequence ID" value="NZ_BOOA01000013.1"/>
</dbReference>
<evidence type="ECO:0000313" key="8">
    <source>
        <dbReference type="Proteomes" id="UP000640052"/>
    </source>
</evidence>
<comment type="subcellular location">
    <subcellularLocation>
        <location evidence="3">Cytoplasm</location>
    </subcellularLocation>
</comment>
<comment type="subunit">
    <text evidence="3">Homodimer.</text>
</comment>
<reference evidence="7" key="1">
    <citation type="submission" date="2021-01" db="EMBL/GenBank/DDBJ databases">
        <title>Whole genome shotgun sequence of Acrocarpospora phusangensis NBRC 108782.</title>
        <authorList>
            <person name="Komaki H."/>
            <person name="Tamura T."/>
        </authorList>
    </citation>
    <scope>NUCLEOTIDE SEQUENCE</scope>
    <source>
        <strain evidence="7">NBRC 108782</strain>
    </source>
</reference>
<evidence type="ECO:0000256" key="4">
    <source>
        <dbReference type="RuleBase" id="RU000639"/>
    </source>
</evidence>
<dbReference type="AlphaFoldDB" id="A0A919UN12"/>
<dbReference type="InterPro" id="IPR013805">
    <property type="entry name" value="GrpE_CC"/>
</dbReference>
<dbReference type="Proteomes" id="UP000640052">
    <property type="component" value="Unassembled WGS sequence"/>
</dbReference>
<dbReference type="SUPFAM" id="SSF58014">
    <property type="entry name" value="Coiled-coil domain of nucleotide exchange factor GrpE"/>
    <property type="match status" value="1"/>
</dbReference>
<keyword evidence="8" id="KW-1185">Reference proteome</keyword>
<dbReference type="CDD" id="cd00446">
    <property type="entry name" value="GrpE"/>
    <property type="match status" value="1"/>
</dbReference>
<dbReference type="PRINTS" id="PR00773">
    <property type="entry name" value="GRPEPROTEIN"/>
</dbReference>
<dbReference type="GO" id="GO:0000774">
    <property type="term" value="F:adenyl-nucleotide exchange factor activity"/>
    <property type="evidence" value="ECO:0007669"/>
    <property type="project" value="InterPro"/>
</dbReference>
<evidence type="ECO:0000256" key="6">
    <source>
        <dbReference type="SAM" id="Coils"/>
    </source>
</evidence>
<gene>
    <name evidence="3" type="primary">grpE</name>
    <name evidence="7" type="ORF">Aph01nite_21780</name>
</gene>
<dbReference type="PROSITE" id="PS01071">
    <property type="entry name" value="GRPE"/>
    <property type="match status" value="1"/>
</dbReference>
<dbReference type="GO" id="GO:0006457">
    <property type="term" value="P:protein folding"/>
    <property type="evidence" value="ECO:0007669"/>
    <property type="project" value="InterPro"/>
</dbReference>
<keyword evidence="2 3" id="KW-0143">Chaperone</keyword>
<protein>
    <recommendedName>
        <fullName evidence="3 4">Protein GrpE</fullName>
    </recommendedName>
    <alternativeName>
        <fullName evidence="3">HSP-70 cofactor</fullName>
    </alternativeName>
</protein>
<evidence type="ECO:0000313" key="7">
    <source>
        <dbReference type="EMBL" id="GIH23868.1"/>
    </source>
</evidence>
<evidence type="ECO:0000256" key="2">
    <source>
        <dbReference type="ARBA" id="ARBA00023186"/>
    </source>
</evidence>
<dbReference type="GO" id="GO:0051087">
    <property type="term" value="F:protein-folding chaperone binding"/>
    <property type="evidence" value="ECO:0007669"/>
    <property type="project" value="InterPro"/>
</dbReference>
<keyword evidence="3" id="KW-0963">Cytoplasm</keyword>
<sequence>MTSSTPNSPPPNEERADQKIAELEDRLLRAAADMENLRKRVAREVERERANITAVWLPVVDNLELALRHAKADPEAVLDGLRVVYDQALEVLERLGYPRQDDEGAAFDPARHDAVATVPATTALPGTVAEVVRPGYGAGERRLRPAAVVVATQDAAPESAKDS</sequence>
<dbReference type="Gene3D" id="2.30.22.10">
    <property type="entry name" value="Head domain of nucleotide exchange factor GrpE"/>
    <property type="match status" value="1"/>
</dbReference>
<keyword evidence="6" id="KW-0175">Coiled coil</keyword>
<comment type="similarity">
    <text evidence="1 3 5">Belongs to the GrpE family.</text>
</comment>
<dbReference type="EMBL" id="BOOA01000013">
    <property type="protein sequence ID" value="GIH23868.1"/>
    <property type="molecule type" value="Genomic_DNA"/>
</dbReference>
<dbReference type="HAMAP" id="MF_01151">
    <property type="entry name" value="GrpE"/>
    <property type="match status" value="1"/>
</dbReference>
<comment type="function">
    <text evidence="3 4">Participates actively in the response to hyperosmotic and heat shock by preventing the aggregation of stress-denatured proteins, in association with DnaK and GrpE. It is the nucleotide exchange factor for DnaK and may function as a thermosensor. Unfolded proteins bind initially to DnaJ; upon interaction with the DnaJ-bound protein, DnaK hydrolyzes its bound ATP, resulting in the formation of a stable complex. GrpE releases ADP from DnaK; ATP binding to DnaK triggers the release of the substrate protein, thus completing the reaction cycle. Several rounds of ATP-dependent interactions between DnaJ, DnaK and GrpE are required for fully efficient folding.</text>
</comment>
<dbReference type="SUPFAM" id="SSF51064">
    <property type="entry name" value="Head domain of nucleotide exchange factor GrpE"/>
    <property type="match status" value="1"/>
</dbReference>
<accession>A0A919UN12</accession>
<feature type="coiled-coil region" evidence="6">
    <location>
        <begin position="13"/>
        <end position="51"/>
    </location>
</feature>
<evidence type="ECO:0000256" key="1">
    <source>
        <dbReference type="ARBA" id="ARBA00009054"/>
    </source>
</evidence>
<evidence type="ECO:0000256" key="3">
    <source>
        <dbReference type="HAMAP-Rule" id="MF_01151"/>
    </source>
</evidence>